<sequence>MKGPACEWSPRHCQSNRITDTPSLQMLAKAVSPFS</sequence>
<feature type="region of interest" description="Disordered" evidence="1">
    <location>
        <begin position="1"/>
        <end position="20"/>
    </location>
</feature>
<accession>A0A8H3WJC5</accession>
<keyword evidence="3" id="KW-1185">Reference proteome</keyword>
<dbReference type="AlphaFoldDB" id="A0A8H3WJC5"/>
<gene>
    <name evidence="2" type="ORF">GQ607_005935</name>
</gene>
<proteinExistence type="predicted"/>
<evidence type="ECO:0000313" key="3">
    <source>
        <dbReference type="Proteomes" id="UP000434172"/>
    </source>
</evidence>
<evidence type="ECO:0000256" key="1">
    <source>
        <dbReference type="SAM" id="MobiDB-lite"/>
    </source>
</evidence>
<evidence type="ECO:0000313" key="2">
    <source>
        <dbReference type="EMBL" id="KAF0326877.1"/>
    </source>
</evidence>
<dbReference type="Proteomes" id="UP000434172">
    <property type="component" value="Unassembled WGS sequence"/>
</dbReference>
<reference evidence="2 3" key="1">
    <citation type="submission" date="2019-12" db="EMBL/GenBank/DDBJ databases">
        <title>A genome sequence resource for the geographically widespread anthracnose pathogen Colletotrichum asianum.</title>
        <authorList>
            <person name="Meng Y."/>
        </authorList>
    </citation>
    <scope>NUCLEOTIDE SEQUENCE [LARGE SCALE GENOMIC DNA]</scope>
    <source>
        <strain evidence="2 3">ICMP 18580</strain>
    </source>
</reference>
<name>A0A8H3WJC5_9PEZI</name>
<comment type="caution">
    <text evidence="2">The sequence shown here is derived from an EMBL/GenBank/DDBJ whole genome shotgun (WGS) entry which is preliminary data.</text>
</comment>
<organism evidence="2 3">
    <name type="scientific">Colletotrichum asianum</name>
    <dbReference type="NCBI Taxonomy" id="702518"/>
    <lineage>
        <taxon>Eukaryota</taxon>
        <taxon>Fungi</taxon>
        <taxon>Dikarya</taxon>
        <taxon>Ascomycota</taxon>
        <taxon>Pezizomycotina</taxon>
        <taxon>Sordariomycetes</taxon>
        <taxon>Hypocreomycetidae</taxon>
        <taxon>Glomerellales</taxon>
        <taxon>Glomerellaceae</taxon>
        <taxon>Colletotrichum</taxon>
        <taxon>Colletotrichum gloeosporioides species complex</taxon>
    </lineage>
</organism>
<protein>
    <submittedName>
        <fullName evidence="2">Uncharacterized protein</fullName>
    </submittedName>
</protein>
<dbReference type="EMBL" id="WOWK01000027">
    <property type="protein sequence ID" value="KAF0326877.1"/>
    <property type="molecule type" value="Genomic_DNA"/>
</dbReference>